<evidence type="ECO:0000313" key="1">
    <source>
        <dbReference type="EMBL" id="KAJ3835256.1"/>
    </source>
</evidence>
<dbReference type="EMBL" id="MU806430">
    <property type="protein sequence ID" value="KAJ3835256.1"/>
    <property type="molecule type" value="Genomic_DNA"/>
</dbReference>
<dbReference type="Gene3D" id="2.80.10.50">
    <property type="match status" value="1"/>
</dbReference>
<name>A0AA38P2Z6_9AGAR</name>
<keyword evidence="2" id="KW-1185">Reference proteome</keyword>
<accession>A0AA38P2Z6</accession>
<reference evidence="1" key="1">
    <citation type="submission" date="2022-08" db="EMBL/GenBank/DDBJ databases">
        <authorList>
            <consortium name="DOE Joint Genome Institute"/>
            <person name="Min B."/>
            <person name="Riley R."/>
            <person name="Sierra-Patev S."/>
            <person name="Naranjo-Ortiz M."/>
            <person name="Looney B."/>
            <person name="Konkel Z."/>
            <person name="Slot J.C."/>
            <person name="Sakamoto Y."/>
            <person name="Steenwyk J.L."/>
            <person name="Rokas A."/>
            <person name="Carro J."/>
            <person name="Camarero S."/>
            <person name="Ferreira P."/>
            <person name="Molpeceres G."/>
            <person name="Ruiz-Duenas F.J."/>
            <person name="Serrano A."/>
            <person name="Henrissat B."/>
            <person name="Drula E."/>
            <person name="Hughes K.W."/>
            <person name="Mata J.L."/>
            <person name="Ishikawa N.K."/>
            <person name="Vargas-Isla R."/>
            <person name="Ushijima S."/>
            <person name="Smith C.A."/>
            <person name="Ahrendt S."/>
            <person name="Andreopoulos W."/>
            <person name="He G."/>
            <person name="Labutti K."/>
            <person name="Lipzen A."/>
            <person name="Ng V."/>
            <person name="Sandor L."/>
            <person name="Barry K."/>
            <person name="Martinez A.T."/>
            <person name="Xiao Y."/>
            <person name="Gibbons J.G."/>
            <person name="Terashima K."/>
            <person name="Hibbett D.S."/>
            <person name="Grigoriev I.V."/>
        </authorList>
    </citation>
    <scope>NUCLEOTIDE SEQUENCE</scope>
    <source>
        <strain evidence="1">TFB9207</strain>
    </source>
</reference>
<evidence type="ECO:0000313" key="2">
    <source>
        <dbReference type="Proteomes" id="UP001163846"/>
    </source>
</evidence>
<sequence>MSIEPGKYIIRYDDNNVSGYDGKVVLGGPPSIWVFDRPGDSDDRREYIITDQDGDSVANIDGKLESSSDTTKWIVERAEVQGDNSYMQMLVSSWLKLELEGSFHSIRSSVYGSPLGWVAPENPDEQILCRVLIMFPSYPPRYPPNEVFEIVKDD</sequence>
<dbReference type="Proteomes" id="UP001163846">
    <property type="component" value="Unassembled WGS sequence"/>
</dbReference>
<gene>
    <name evidence="1" type="ORF">F5878DRAFT_693308</name>
</gene>
<organism evidence="1 2">
    <name type="scientific">Lentinula raphanica</name>
    <dbReference type="NCBI Taxonomy" id="153919"/>
    <lineage>
        <taxon>Eukaryota</taxon>
        <taxon>Fungi</taxon>
        <taxon>Dikarya</taxon>
        <taxon>Basidiomycota</taxon>
        <taxon>Agaricomycotina</taxon>
        <taxon>Agaricomycetes</taxon>
        <taxon>Agaricomycetidae</taxon>
        <taxon>Agaricales</taxon>
        <taxon>Marasmiineae</taxon>
        <taxon>Omphalotaceae</taxon>
        <taxon>Lentinula</taxon>
    </lineage>
</organism>
<protein>
    <submittedName>
        <fullName evidence="1">Uncharacterized protein</fullName>
    </submittedName>
</protein>
<proteinExistence type="predicted"/>
<dbReference type="AlphaFoldDB" id="A0AA38P2Z6"/>
<comment type="caution">
    <text evidence="1">The sequence shown here is derived from an EMBL/GenBank/DDBJ whole genome shotgun (WGS) entry which is preliminary data.</text>
</comment>